<accession>A0ABW8VHU2</accession>
<comment type="caution">
    <text evidence="2">The sequence shown here is derived from an EMBL/GenBank/DDBJ whole genome shotgun (WGS) entry which is preliminary data.</text>
</comment>
<feature type="transmembrane region" description="Helical" evidence="1">
    <location>
        <begin position="6"/>
        <end position="29"/>
    </location>
</feature>
<evidence type="ECO:0008006" key="4">
    <source>
        <dbReference type="Google" id="ProtNLM"/>
    </source>
</evidence>
<sequence length="899" mass="96624">MNRPNIFIAMAIAAIPTMLIVIGIFGPFLTDPLYMYSGLGIDVGSSLLPGLPTIDPNIGTTSLALGARAAFDVLSGHLPLWNHFEGLGAPLLGEMQSAALFPPTWLLALPHGQVIEHALLQALAGTGTYLFLRAFGLRKGAALAAALLFEVNGVFAWLRNAIFNPVAFLPWLFLTVESLRAVAIAEDSPSRRLPPICLGAAMAALALYAGFPEQVYLYSLLLIGWVVFRSVGMAAPQIRRFILNLLMTALLAFALSAPLLLTFAEFLPEAALSGHGENGFQEVWLTPAALLQYLMPYVYGPIFNSPVPATSSVWSTTGGYIGFMPVVLAFAGIFLTDRRSVKIFLVVWIVIAIGVSHGLPGVYQAFMALPLTQIVAFFRYLNPSWIFCFVFLAALFLDRAPDLPRPILKRVMLCAVAAALLSVALAAVPALPSVGDLWKAATRTHAGFLIGAFVAVTLLSGATIWASHLVRTGRVSIMLSVLLVGEATAWFLVPYLSYPRTGTLNTDSVAFLKSNIGFQRVAETTNHRLGPNYGSLFGIATLHYDDLPAPQRTADYIRNHLDPYANPTVFQPWFPYLEPEQQADREKLFLERLPRYAQAGVKYVLGGPGLGSETPIRLKPQGHTPHAVATGEWVEMSGRLPFGPDMTVSEVSLLVATYGNTANGRAKVTLCAQGDCSDGGSDIGLTQDNSLLTVGLGHPVRIAADQDYTVRFEKLDGERPLALWIRPKADATPFSAAGPTGPLKDGYAPELRFTTQAGPMPVHRSPTMVVYEIPGVRDYVSAEGCTLTPVTRDRVDAVCTRPSTLVRLEVHMRGWRATVNGKPVPVGMSDDTFQTVELPAGAAQVEFTYAPTGMNAALTMAGGALLLILAVLAHGIGVCLAGSIRGWPERASAPGRATR</sequence>
<keyword evidence="1" id="KW-1133">Transmembrane helix</keyword>
<keyword evidence="3" id="KW-1185">Reference proteome</keyword>
<gene>
    <name evidence="2" type="ORF">ACJ41P_33145</name>
</gene>
<feature type="transmembrane region" description="Helical" evidence="1">
    <location>
        <begin position="343"/>
        <end position="363"/>
    </location>
</feature>
<organism evidence="2 3">
    <name type="scientific">Azospirillum argentinense</name>
    <dbReference type="NCBI Taxonomy" id="2970906"/>
    <lineage>
        <taxon>Bacteria</taxon>
        <taxon>Pseudomonadati</taxon>
        <taxon>Pseudomonadota</taxon>
        <taxon>Alphaproteobacteria</taxon>
        <taxon>Rhodospirillales</taxon>
        <taxon>Azospirillaceae</taxon>
        <taxon>Azospirillum</taxon>
    </lineage>
</organism>
<protein>
    <recommendedName>
        <fullName evidence="4">Membrane protein YfhO</fullName>
    </recommendedName>
</protein>
<dbReference type="RefSeq" id="WP_407826061.1">
    <property type="nucleotide sequence ID" value="NZ_JBJLSN010000118.1"/>
</dbReference>
<feature type="transmembrane region" description="Helical" evidence="1">
    <location>
        <begin position="412"/>
        <end position="434"/>
    </location>
</feature>
<keyword evidence="1" id="KW-0812">Transmembrane</keyword>
<evidence type="ECO:0000313" key="3">
    <source>
        <dbReference type="Proteomes" id="UP001628281"/>
    </source>
</evidence>
<dbReference type="Proteomes" id="UP001628281">
    <property type="component" value="Unassembled WGS sequence"/>
</dbReference>
<dbReference type="EMBL" id="JBJLSN010000118">
    <property type="protein sequence ID" value="MFL7906007.1"/>
    <property type="molecule type" value="Genomic_DNA"/>
</dbReference>
<reference evidence="2 3" key="1">
    <citation type="submission" date="2024-11" db="EMBL/GenBank/DDBJ databases">
        <title>Draft genome sequences of two bacteria associated to sugarcane roots in Colombia.</title>
        <authorList>
            <person name="Pardo-Diaz S."/>
            <person name="Masmela-Mendoza J."/>
            <person name="Delgadillo-Duran P."/>
            <person name="Bautista E.J."/>
            <person name="Rojas-Tapias D.F."/>
        </authorList>
    </citation>
    <scope>NUCLEOTIDE SEQUENCE [LARGE SCALE GENOMIC DNA]</scope>
    <source>
        <strain evidence="2 3">Ap18</strain>
    </source>
</reference>
<feature type="transmembrane region" description="Helical" evidence="1">
    <location>
        <begin position="317"/>
        <end position="336"/>
    </location>
</feature>
<feature type="transmembrane region" description="Helical" evidence="1">
    <location>
        <begin position="383"/>
        <end position="400"/>
    </location>
</feature>
<feature type="transmembrane region" description="Helical" evidence="1">
    <location>
        <begin position="141"/>
        <end position="162"/>
    </location>
</feature>
<feature type="transmembrane region" description="Helical" evidence="1">
    <location>
        <begin position="856"/>
        <end position="881"/>
    </location>
</feature>
<name>A0ABW8VHU2_9PROT</name>
<evidence type="ECO:0000313" key="2">
    <source>
        <dbReference type="EMBL" id="MFL7906007.1"/>
    </source>
</evidence>
<feature type="transmembrane region" description="Helical" evidence="1">
    <location>
        <begin position="242"/>
        <end position="264"/>
    </location>
</feature>
<feature type="transmembrane region" description="Helical" evidence="1">
    <location>
        <begin position="477"/>
        <end position="498"/>
    </location>
</feature>
<proteinExistence type="predicted"/>
<feature type="transmembrane region" description="Helical" evidence="1">
    <location>
        <begin position="215"/>
        <end position="235"/>
    </location>
</feature>
<keyword evidence="1" id="KW-0472">Membrane</keyword>
<feature type="transmembrane region" description="Helical" evidence="1">
    <location>
        <begin position="446"/>
        <end position="465"/>
    </location>
</feature>
<evidence type="ECO:0000256" key="1">
    <source>
        <dbReference type="SAM" id="Phobius"/>
    </source>
</evidence>